<dbReference type="WBParaSite" id="RSKR_0000288000.1">
    <property type="protein sequence ID" value="RSKR_0000288000.1"/>
    <property type="gene ID" value="RSKR_0000288000"/>
</dbReference>
<sequence length="377" mass="42813">MAQSTYRNGSIMEFGDTICNKIPVASKFSNLDFVSIDVKTIGIIVQMGSDSADILTQSNVIVTKPLSHIASKLNKTPPSIDINKNILRVGNYVTILEGPFGERKEEKLIAQIKYIHKKCIFVFSSKYKDNYGYFCANPIHILLYEGPIMQEISESSNFNSELEDSGISSASDKDSPFKLIDNAVEEQTIVASTNEDIEDGELISDSEDNEDMEVDDKYDLIVATPKYVSDEYDSDSCYSWQYDTPKVRRNYEDHIRSGCWATIGLIVKVVIAPKHSRRGPNIIRYGLICDFSDEWVKVKFDDEYSKEIEFHYNENIFPVFPSIGDSCRFVFGNHFQTTGMVKNIHRKERNERECLVQSSLGDLLICAETHLCKAEFP</sequence>
<name>A0AC35TPT5_9BILA</name>
<protein>
    <submittedName>
        <fullName evidence="2">DUF663 domain-containing protein</fullName>
    </submittedName>
</protein>
<dbReference type="Proteomes" id="UP000095286">
    <property type="component" value="Unplaced"/>
</dbReference>
<accession>A0AC35TPT5</accession>
<evidence type="ECO:0000313" key="2">
    <source>
        <dbReference type="WBParaSite" id="RSKR_0000288000.1"/>
    </source>
</evidence>
<organism evidence="1 2">
    <name type="scientific">Rhabditophanes sp. KR3021</name>
    <dbReference type="NCBI Taxonomy" id="114890"/>
    <lineage>
        <taxon>Eukaryota</taxon>
        <taxon>Metazoa</taxon>
        <taxon>Ecdysozoa</taxon>
        <taxon>Nematoda</taxon>
        <taxon>Chromadorea</taxon>
        <taxon>Rhabditida</taxon>
        <taxon>Tylenchina</taxon>
        <taxon>Panagrolaimomorpha</taxon>
        <taxon>Strongyloidoidea</taxon>
        <taxon>Alloionematidae</taxon>
        <taxon>Rhabditophanes</taxon>
    </lineage>
</organism>
<reference evidence="2" key="1">
    <citation type="submission" date="2016-11" db="UniProtKB">
        <authorList>
            <consortium name="WormBaseParasite"/>
        </authorList>
    </citation>
    <scope>IDENTIFICATION</scope>
    <source>
        <strain evidence="2">KR3021</strain>
    </source>
</reference>
<proteinExistence type="predicted"/>
<evidence type="ECO:0000313" key="1">
    <source>
        <dbReference type="Proteomes" id="UP000095286"/>
    </source>
</evidence>